<comment type="caution">
    <text evidence="1">The sequence shown here is derived from an EMBL/GenBank/DDBJ whole genome shotgun (WGS) entry which is preliminary data.</text>
</comment>
<dbReference type="EMBL" id="SDMP01000002">
    <property type="protein sequence ID" value="RYR75403.1"/>
    <property type="molecule type" value="Genomic_DNA"/>
</dbReference>
<sequence length="95" mass="11312">MEFWIQVHGIPHDLMNKEIGILIGGMLGVLAEAKDPKVDGIFRRSYLRIRDMRRNMQEILFQGDDDMQLDLGATYNFKRLIREIRERNNEWAYTK</sequence>
<dbReference type="Proteomes" id="UP000289738">
    <property type="component" value="Chromosome A02"/>
</dbReference>
<evidence type="ECO:0000313" key="1">
    <source>
        <dbReference type="EMBL" id="RYR75403.1"/>
    </source>
</evidence>
<proteinExistence type="predicted"/>
<evidence type="ECO:0000313" key="2">
    <source>
        <dbReference type="Proteomes" id="UP000289738"/>
    </source>
</evidence>
<name>A0A445EJ75_ARAHY</name>
<evidence type="ECO:0008006" key="3">
    <source>
        <dbReference type="Google" id="ProtNLM"/>
    </source>
</evidence>
<gene>
    <name evidence="1" type="ORF">Ahy_A02g010051</name>
</gene>
<reference evidence="1 2" key="1">
    <citation type="submission" date="2019-01" db="EMBL/GenBank/DDBJ databases">
        <title>Sequencing of cultivated peanut Arachis hypogaea provides insights into genome evolution and oil improvement.</title>
        <authorList>
            <person name="Chen X."/>
        </authorList>
    </citation>
    <scope>NUCLEOTIDE SEQUENCE [LARGE SCALE GENOMIC DNA]</scope>
    <source>
        <strain evidence="2">cv. Fuhuasheng</strain>
        <tissue evidence="1">Leaves</tissue>
    </source>
</reference>
<accession>A0A445EJ75</accession>
<protein>
    <recommendedName>
        <fullName evidence="3">DUF4283 domain-containing protein</fullName>
    </recommendedName>
</protein>
<organism evidence="1 2">
    <name type="scientific">Arachis hypogaea</name>
    <name type="common">Peanut</name>
    <dbReference type="NCBI Taxonomy" id="3818"/>
    <lineage>
        <taxon>Eukaryota</taxon>
        <taxon>Viridiplantae</taxon>
        <taxon>Streptophyta</taxon>
        <taxon>Embryophyta</taxon>
        <taxon>Tracheophyta</taxon>
        <taxon>Spermatophyta</taxon>
        <taxon>Magnoliopsida</taxon>
        <taxon>eudicotyledons</taxon>
        <taxon>Gunneridae</taxon>
        <taxon>Pentapetalae</taxon>
        <taxon>rosids</taxon>
        <taxon>fabids</taxon>
        <taxon>Fabales</taxon>
        <taxon>Fabaceae</taxon>
        <taxon>Papilionoideae</taxon>
        <taxon>50 kb inversion clade</taxon>
        <taxon>dalbergioids sensu lato</taxon>
        <taxon>Dalbergieae</taxon>
        <taxon>Pterocarpus clade</taxon>
        <taxon>Arachis</taxon>
    </lineage>
</organism>
<keyword evidence="2" id="KW-1185">Reference proteome</keyword>
<dbReference type="AlphaFoldDB" id="A0A445EJ75"/>